<dbReference type="Proteomes" id="UP000011864">
    <property type="component" value="Chromosome"/>
</dbReference>
<evidence type="ECO:0000313" key="2">
    <source>
        <dbReference type="Proteomes" id="UP000011864"/>
    </source>
</evidence>
<dbReference type="KEGG" id="gps:C427_0202"/>
<dbReference type="AlphaFoldDB" id="M4RV02"/>
<evidence type="ECO:0000313" key="1">
    <source>
        <dbReference type="EMBL" id="AGH42312.1"/>
    </source>
</evidence>
<dbReference type="HOGENOM" id="CLU_2667772_0_0_6"/>
<protein>
    <submittedName>
        <fullName evidence="1">Uncharacterized protein</fullName>
    </submittedName>
</protein>
<dbReference type="STRING" id="1129794.C427_0202"/>
<sequence length="75" mass="8601">MNTTTTTDFKLKLRVIYNPLEIYVRDNATKQFIRSTIIPVCINNHQLDSTLASHFRIMRGLCLPDGTEPLGKHID</sequence>
<reference evidence="1 2" key="1">
    <citation type="journal article" date="2013" name="Genome Announc.">
        <title>Complete Genome Sequence of Glaciecola psychrophila Strain 170T.</title>
        <authorList>
            <person name="Yin J."/>
            <person name="Chen J."/>
            <person name="Liu G."/>
            <person name="Yu Y."/>
            <person name="Song L."/>
            <person name="Wang X."/>
            <person name="Qu X."/>
        </authorList>
    </citation>
    <scope>NUCLEOTIDE SEQUENCE [LARGE SCALE GENOMIC DNA]</scope>
    <source>
        <strain evidence="1 2">170</strain>
    </source>
</reference>
<keyword evidence="2" id="KW-1185">Reference proteome</keyword>
<name>M4RV02_9ALTE</name>
<dbReference type="EMBL" id="CP003837">
    <property type="protein sequence ID" value="AGH42312.1"/>
    <property type="molecule type" value="Genomic_DNA"/>
</dbReference>
<organism evidence="1 2">
    <name type="scientific">Paraglaciecola psychrophila 170</name>
    <dbReference type="NCBI Taxonomy" id="1129794"/>
    <lineage>
        <taxon>Bacteria</taxon>
        <taxon>Pseudomonadati</taxon>
        <taxon>Pseudomonadota</taxon>
        <taxon>Gammaproteobacteria</taxon>
        <taxon>Alteromonadales</taxon>
        <taxon>Alteromonadaceae</taxon>
        <taxon>Paraglaciecola</taxon>
    </lineage>
</organism>
<proteinExistence type="predicted"/>
<gene>
    <name evidence="1" type="ORF">C427_0202</name>
</gene>
<accession>M4RV02</accession>